<dbReference type="PANTHER" id="PTHR10885:SF0">
    <property type="entry name" value="ISOPENTENYL-DIPHOSPHATE DELTA-ISOMERASE"/>
    <property type="match status" value="1"/>
</dbReference>
<keyword evidence="11" id="KW-0443">Lipid metabolism</keyword>
<dbReference type="Pfam" id="PF07524">
    <property type="entry name" value="Bromo_TP"/>
    <property type="match status" value="1"/>
</dbReference>
<dbReference type="NCBIfam" id="TIGR02150">
    <property type="entry name" value="IPP_isom_1"/>
    <property type="match status" value="1"/>
</dbReference>
<dbReference type="Gene3D" id="1.10.20.10">
    <property type="entry name" value="Histone, subunit A"/>
    <property type="match status" value="1"/>
</dbReference>
<evidence type="ECO:0000313" key="23">
    <source>
        <dbReference type="Proteomes" id="UP000662931"/>
    </source>
</evidence>
<dbReference type="Gene3D" id="3.90.79.10">
    <property type="entry name" value="Nucleoside Triphosphate Pyrophosphohydrolase"/>
    <property type="match status" value="1"/>
</dbReference>
<dbReference type="PANTHER" id="PTHR10885">
    <property type="entry name" value="ISOPENTENYL-DIPHOSPHATE DELTA-ISOMERASE"/>
    <property type="match status" value="1"/>
</dbReference>
<dbReference type="GO" id="GO:0050992">
    <property type="term" value="P:dimethylallyl diphosphate biosynthetic process"/>
    <property type="evidence" value="ECO:0007669"/>
    <property type="project" value="UniProtKB-UniPathway"/>
</dbReference>
<keyword evidence="8" id="KW-0460">Magnesium</keyword>
<protein>
    <recommendedName>
        <fullName evidence="17">Isopentenyl-diphosphate Delta-isomerase</fullName>
        <ecNumber evidence="5">5.3.3.2</ecNumber>
    </recommendedName>
    <alternativeName>
        <fullName evidence="19">Isopentenyl pyrophosphate isomerase</fullName>
    </alternativeName>
    <alternativeName>
        <fullName evidence="18">Isopentenyl-diphosphate delta-isomerase</fullName>
    </alternativeName>
</protein>
<dbReference type="AlphaFoldDB" id="A0A875S1C5"/>
<dbReference type="InterPro" id="IPR000086">
    <property type="entry name" value="NUDIX_hydrolase_dom"/>
</dbReference>
<evidence type="ECO:0000256" key="19">
    <source>
        <dbReference type="ARBA" id="ARBA00083206"/>
    </source>
</evidence>
<dbReference type="GO" id="GO:0046982">
    <property type="term" value="F:protein heterodimerization activity"/>
    <property type="evidence" value="ECO:0007669"/>
    <property type="project" value="InterPro"/>
</dbReference>
<dbReference type="PROSITE" id="PS51462">
    <property type="entry name" value="NUDIX"/>
    <property type="match status" value="1"/>
</dbReference>
<dbReference type="GeneID" id="62193922"/>
<gene>
    <name evidence="22" type="ORF">FOA43_000521</name>
</gene>
<keyword evidence="12" id="KW-0804">Transcription</keyword>
<keyword evidence="7" id="KW-0479">Metal-binding</keyword>
<dbReference type="UniPathway" id="UPA00059">
    <property type="reaction ID" value="UER00104"/>
</dbReference>
<evidence type="ECO:0000256" key="14">
    <source>
        <dbReference type="ARBA" id="ARBA00023235"/>
    </source>
</evidence>
<evidence type="ECO:0000256" key="15">
    <source>
        <dbReference type="ARBA" id="ARBA00023242"/>
    </source>
</evidence>
<dbReference type="FunFam" id="3.90.79.10:FF:000012">
    <property type="entry name" value="Isopentenyl-diphosphate Delta-isomerase 1"/>
    <property type="match status" value="1"/>
</dbReference>
<dbReference type="RefSeq" id="XP_038776779.1">
    <property type="nucleotide sequence ID" value="XM_038920851.1"/>
</dbReference>
<dbReference type="KEGG" id="bnn:FOA43_000521"/>
<dbReference type="InterPro" id="IPR006565">
    <property type="entry name" value="BTP"/>
</dbReference>
<comment type="subcellular location">
    <subcellularLocation>
        <location evidence="2">Nucleus</location>
    </subcellularLocation>
</comment>
<dbReference type="GO" id="GO:0009240">
    <property type="term" value="P:isopentenyl diphosphate biosynthetic process"/>
    <property type="evidence" value="ECO:0007669"/>
    <property type="project" value="TreeGrafter"/>
</dbReference>
<keyword evidence="6" id="KW-0444">Lipid biosynthesis</keyword>
<evidence type="ECO:0000256" key="1">
    <source>
        <dbReference type="ARBA" id="ARBA00001946"/>
    </source>
</evidence>
<evidence type="ECO:0000256" key="8">
    <source>
        <dbReference type="ARBA" id="ARBA00022842"/>
    </source>
</evidence>
<feature type="compositionally biased region" description="Basic and acidic residues" evidence="20">
    <location>
        <begin position="478"/>
        <end position="493"/>
    </location>
</feature>
<evidence type="ECO:0000256" key="9">
    <source>
        <dbReference type="ARBA" id="ARBA00022955"/>
    </source>
</evidence>
<evidence type="ECO:0000256" key="18">
    <source>
        <dbReference type="ARBA" id="ARBA00072489"/>
    </source>
</evidence>
<dbReference type="SMART" id="SM00576">
    <property type="entry name" value="BTP"/>
    <property type="match status" value="1"/>
</dbReference>
<keyword evidence="23" id="KW-1185">Reference proteome</keyword>
<evidence type="ECO:0000313" key="22">
    <source>
        <dbReference type="EMBL" id="QPG73214.1"/>
    </source>
</evidence>
<name>A0A875S1C5_EENNA</name>
<evidence type="ECO:0000256" key="17">
    <source>
        <dbReference type="ARBA" id="ARBA00071307"/>
    </source>
</evidence>
<keyword evidence="15" id="KW-0539">Nucleus</keyword>
<evidence type="ECO:0000256" key="10">
    <source>
        <dbReference type="ARBA" id="ARBA00023015"/>
    </source>
</evidence>
<dbReference type="GO" id="GO:0004452">
    <property type="term" value="F:isopentenyl-diphosphate delta-isomerase activity"/>
    <property type="evidence" value="ECO:0007669"/>
    <property type="project" value="UniProtKB-EC"/>
</dbReference>
<evidence type="ECO:0000259" key="21">
    <source>
        <dbReference type="PROSITE" id="PS51462"/>
    </source>
</evidence>
<comment type="cofactor">
    <cofactor evidence="1">
        <name>Mg(2+)</name>
        <dbReference type="ChEBI" id="CHEBI:18420"/>
    </cofactor>
</comment>
<evidence type="ECO:0000256" key="6">
    <source>
        <dbReference type="ARBA" id="ARBA00022516"/>
    </source>
</evidence>
<feature type="compositionally biased region" description="Polar residues" evidence="20">
    <location>
        <begin position="460"/>
        <end position="474"/>
    </location>
</feature>
<keyword evidence="13" id="KW-0414">Isoprene biosynthesis</keyword>
<proteinExistence type="inferred from homology"/>
<evidence type="ECO:0000256" key="4">
    <source>
        <dbReference type="ARBA" id="ARBA00007579"/>
    </source>
</evidence>
<dbReference type="OrthoDB" id="510307at2759"/>
<dbReference type="CDD" id="cd02885">
    <property type="entry name" value="NUDIX_IPP_Isomerase"/>
    <property type="match status" value="1"/>
</dbReference>
<feature type="domain" description="Nudix hydrolase" evidence="21">
    <location>
        <begin position="105"/>
        <end position="266"/>
    </location>
</feature>
<dbReference type="Proteomes" id="UP000662931">
    <property type="component" value="Chromosome 1"/>
</dbReference>
<dbReference type="GO" id="GO:0006694">
    <property type="term" value="P:steroid biosynthetic process"/>
    <property type="evidence" value="ECO:0007669"/>
    <property type="project" value="UniProtKB-KW"/>
</dbReference>
<keyword evidence="14" id="KW-0413">Isomerase</keyword>
<comment type="pathway">
    <text evidence="3">Isoprenoid biosynthesis; dimethylallyl diphosphate biosynthesis; dimethylallyl diphosphate from isopentenyl diphosphate: step 1/1.</text>
</comment>
<evidence type="ECO:0000256" key="20">
    <source>
        <dbReference type="SAM" id="MobiDB-lite"/>
    </source>
</evidence>
<evidence type="ECO:0000256" key="11">
    <source>
        <dbReference type="ARBA" id="ARBA00023098"/>
    </source>
</evidence>
<evidence type="ECO:0000256" key="16">
    <source>
        <dbReference type="ARBA" id="ARBA00029294"/>
    </source>
</evidence>
<dbReference type="GO" id="GO:0005634">
    <property type="term" value="C:nucleus"/>
    <property type="evidence" value="ECO:0007669"/>
    <property type="project" value="UniProtKB-SubCell"/>
</dbReference>
<feature type="region of interest" description="Disordered" evidence="20">
    <location>
        <begin position="450"/>
        <end position="493"/>
    </location>
</feature>
<dbReference type="SUPFAM" id="SSF55811">
    <property type="entry name" value="Nudix"/>
    <property type="match status" value="1"/>
</dbReference>
<reference evidence="22" key="1">
    <citation type="submission" date="2020-10" db="EMBL/GenBank/DDBJ databases">
        <authorList>
            <person name="Roach M.J.R."/>
        </authorList>
    </citation>
    <scope>NUCLEOTIDE SEQUENCE</scope>
    <source>
        <strain evidence="22">CBS 1945</strain>
    </source>
</reference>
<evidence type="ECO:0000256" key="12">
    <source>
        <dbReference type="ARBA" id="ARBA00023163"/>
    </source>
</evidence>
<keyword evidence="10" id="KW-0805">Transcription regulation</keyword>
<evidence type="ECO:0000256" key="5">
    <source>
        <dbReference type="ARBA" id="ARBA00012057"/>
    </source>
</evidence>
<dbReference type="InterPro" id="IPR009072">
    <property type="entry name" value="Histone-fold"/>
</dbReference>
<dbReference type="GO" id="GO:0005737">
    <property type="term" value="C:cytoplasm"/>
    <property type="evidence" value="ECO:0007669"/>
    <property type="project" value="TreeGrafter"/>
</dbReference>
<comment type="catalytic activity">
    <reaction evidence="16">
        <text>isopentenyl diphosphate = dimethylallyl diphosphate</text>
        <dbReference type="Rhea" id="RHEA:23284"/>
        <dbReference type="ChEBI" id="CHEBI:57623"/>
        <dbReference type="ChEBI" id="CHEBI:128769"/>
        <dbReference type="EC" id="5.3.3.2"/>
    </reaction>
    <physiologicalReaction direction="left-to-right" evidence="16">
        <dbReference type="Rhea" id="RHEA:23285"/>
    </physiologicalReaction>
</comment>
<evidence type="ECO:0000256" key="13">
    <source>
        <dbReference type="ARBA" id="ARBA00023229"/>
    </source>
</evidence>
<dbReference type="GO" id="GO:0046872">
    <property type="term" value="F:metal ion binding"/>
    <property type="evidence" value="ECO:0007669"/>
    <property type="project" value="UniProtKB-KW"/>
</dbReference>
<organism evidence="22 23">
    <name type="scientific">Eeniella nana</name>
    <name type="common">Yeast</name>
    <name type="synonym">Brettanomyces nanus</name>
    <dbReference type="NCBI Taxonomy" id="13502"/>
    <lineage>
        <taxon>Eukaryota</taxon>
        <taxon>Fungi</taxon>
        <taxon>Dikarya</taxon>
        <taxon>Ascomycota</taxon>
        <taxon>Saccharomycotina</taxon>
        <taxon>Pichiomycetes</taxon>
        <taxon>Pichiales</taxon>
        <taxon>Pichiaceae</taxon>
        <taxon>Brettanomyces</taxon>
    </lineage>
</organism>
<dbReference type="Pfam" id="PF00293">
    <property type="entry name" value="NUDIX"/>
    <property type="match status" value="1"/>
</dbReference>
<dbReference type="CDD" id="cd00076">
    <property type="entry name" value="HFD_SF"/>
    <property type="match status" value="1"/>
</dbReference>
<evidence type="ECO:0000256" key="7">
    <source>
        <dbReference type="ARBA" id="ARBA00022723"/>
    </source>
</evidence>
<dbReference type="EC" id="5.3.3.2" evidence="5"/>
<accession>A0A875S1C5</accession>
<dbReference type="InterPro" id="IPR015797">
    <property type="entry name" value="NUDIX_hydrolase-like_dom_sf"/>
</dbReference>
<evidence type="ECO:0000256" key="3">
    <source>
        <dbReference type="ARBA" id="ARBA00004826"/>
    </source>
</evidence>
<comment type="similarity">
    <text evidence="4">Belongs to the IPP isomerase type 1 family.</text>
</comment>
<keyword evidence="9" id="KW-0752">Steroid biosynthesis</keyword>
<dbReference type="EMBL" id="CP064812">
    <property type="protein sequence ID" value="QPG73214.1"/>
    <property type="molecule type" value="Genomic_DNA"/>
</dbReference>
<sequence length="637" mass="72469">MTQELTSYHRLVKYLSKQDILDKFLEVIPLERTTGEKSSSNDGIVKASSTISATGAAASSLFAGHDEEQIRLMAENCIVLDYNDVPIGSGTKKLCHIMKNIDQGLLHRAFSVFLFDSHNRLLLQQRADEKITFPSMWTNTCCSHPLCVPSELGFSSSAFDGTNIHSLDTAVRGAKSAAQRKLDHELGISNKDVPVTAFKFLTRIHYMAPSNGAWGEHEIDYILIIKSDGQVHANTNEVKDYKYVTKQELKQMFNRKDLLFTPWFKLICESYLYEWWDHLDNLKNYTSTTIDRMLNNTISPTRAVMTLDTFNFHLLRVTLAQLMKTHGYDRSNNRALDVMTDLCTKYLRLLTSTVLKYTELRNATEPNIQDLTDAFLELKLISPATRLDAFDIDRLTSKGMENFESWFMSEMNTRLREVARPDLQFVQNAIHEKKLKDVNSKMSTLTAALDQQAQQAQQQNPTLPYQYQPSQTGLSPMRDTRGKSRQDKEAEHDDLTVDDDWVKFILRQQLNENPDLKFNGTVLINYLPKDKLPPKRTKPCRDFIVAGPTPNSLTPALPYSGDEKRLLNELRDNDIEVDMNAYERAEAAEAEGENAPNLTFGTALSAQPTHKDFYPQVNLEDDPVQEDSGDHSLNLFG</sequence>
<dbReference type="InterPro" id="IPR011876">
    <property type="entry name" value="IsopentenylPP_isomerase_typ1"/>
</dbReference>
<evidence type="ECO:0000256" key="2">
    <source>
        <dbReference type="ARBA" id="ARBA00004123"/>
    </source>
</evidence>